<reference evidence="1" key="1">
    <citation type="journal article" date="2014" name="Front. Microbiol.">
        <title>High frequency of phylogenetically diverse reductive dehalogenase-homologous genes in deep subseafloor sedimentary metagenomes.</title>
        <authorList>
            <person name="Kawai M."/>
            <person name="Futagami T."/>
            <person name="Toyoda A."/>
            <person name="Takaki Y."/>
            <person name="Nishi S."/>
            <person name="Hori S."/>
            <person name="Arai W."/>
            <person name="Tsubouchi T."/>
            <person name="Morono Y."/>
            <person name="Uchiyama I."/>
            <person name="Ito T."/>
            <person name="Fujiyama A."/>
            <person name="Inagaki F."/>
            <person name="Takami H."/>
        </authorList>
    </citation>
    <scope>NUCLEOTIDE SEQUENCE</scope>
    <source>
        <strain evidence="1">Expedition CK06-06</strain>
    </source>
</reference>
<gene>
    <name evidence="1" type="ORF">S06H3_06737</name>
</gene>
<dbReference type="EMBL" id="BARV01002651">
    <property type="protein sequence ID" value="GAH94562.1"/>
    <property type="molecule type" value="Genomic_DNA"/>
</dbReference>
<evidence type="ECO:0000313" key="1">
    <source>
        <dbReference type="EMBL" id="GAH94562.1"/>
    </source>
</evidence>
<dbReference type="AlphaFoldDB" id="X1JKH4"/>
<sequence>MSTTKKHILLSIIATIMLVITISGVAYATATKDAYVYHMHTDDYQDADNFKRLLNEKGYTTTHYYGSSCYDYMFDDCDRTVKYWSAHGNKYGKMWGSRTLDNALSAINIYGTSSDWETSTVTKSDWDGDLEFVFIAACFQLDSNIRYKYARGMLGTNRVRVISAYHDISPGSTYDYKVTQKFEYYADQSNSVKYSWINANEYYANQGYTGAKNYCVLTHSGNVQYSRMPGFGGLQYPRPGTGTAEILRFSRVNPGGTPQPLTSSKNSNIEDNAGLILNCELKIPETIPNPIIHI</sequence>
<proteinExistence type="predicted"/>
<protein>
    <submittedName>
        <fullName evidence="1">Uncharacterized protein</fullName>
    </submittedName>
</protein>
<name>X1JKH4_9ZZZZ</name>
<accession>X1JKH4</accession>
<comment type="caution">
    <text evidence="1">The sequence shown here is derived from an EMBL/GenBank/DDBJ whole genome shotgun (WGS) entry which is preliminary data.</text>
</comment>
<organism evidence="1">
    <name type="scientific">marine sediment metagenome</name>
    <dbReference type="NCBI Taxonomy" id="412755"/>
    <lineage>
        <taxon>unclassified sequences</taxon>
        <taxon>metagenomes</taxon>
        <taxon>ecological metagenomes</taxon>
    </lineage>
</organism>